<proteinExistence type="predicted"/>
<dbReference type="AlphaFoldDB" id="A0A2P2PH82"/>
<reference evidence="1" key="1">
    <citation type="submission" date="2018-02" db="EMBL/GenBank/DDBJ databases">
        <title>Rhizophora mucronata_Transcriptome.</title>
        <authorList>
            <person name="Meera S.P."/>
            <person name="Sreeshan A."/>
            <person name="Augustine A."/>
        </authorList>
    </citation>
    <scope>NUCLEOTIDE SEQUENCE</scope>
    <source>
        <tissue evidence="1">Leaf</tissue>
    </source>
</reference>
<accession>A0A2P2PH82</accession>
<sequence length="45" mass="5263">MAVSWPLFTHSKHIPHRLKFDLERPRVVLRKEKLEGVVGEVGLEK</sequence>
<evidence type="ECO:0000313" key="1">
    <source>
        <dbReference type="EMBL" id="MBX54042.1"/>
    </source>
</evidence>
<dbReference type="EMBL" id="GGEC01073558">
    <property type="protein sequence ID" value="MBX54042.1"/>
    <property type="molecule type" value="Transcribed_RNA"/>
</dbReference>
<organism evidence="1">
    <name type="scientific">Rhizophora mucronata</name>
    <name type="common">Asiatic mangrove</name>
    <dbReference type="NCBI Taxonomy" id="61149"/>
    <lineage>
        <taxon>Eukaryota</taxon>
        <taxon>Viridiplantae</taxon>
        <taxon>Streptophyta</taxon>
        <taxon>Embryophyta</taxon>
        <taxon>Tracheophyta</taxon>
        <taxon>Spermatophyta</taxon>
        <taxon>Magnoliopsida</taxon>
        <taxon>eudicotyledons</taxon>
        <taxon>Gunneridae</taxon>
        <taxon>Pentapetalae</taxon>
        <taxon>rosids</taxon>
        <taxon>fabids</taxon>
        <taxon>Malpighiales</taxon>
        <taxon>Rhizophoraceae</taxon>
        <taxon>Rhizophora</taxon>
    </lineage>
</organism>
<protein>
    <submittedName>
        <fullName evidence="1">Uncharacterized protein</fullName>
    </submittedName>
</protein>
<name>A0A2P2PH82_RHIMU</name>